<evidence type="ECO:0000256" key="4">
    <source>
        <dbReference type="ARBA" id="ARBA00022989"/>
    </source>
</evidence>
<keyword evidence="5 6" id="KW-0472">Membrane</keyword>
<evidence type="ECO:0000313" key="8">
    <source>
        <dbReference type="Proteomes" id="UP000242146"/>
    </source>
</evidence>
<feature type="transmembrane region" description="Helical" evidence="6">
    <location>
        <begin position="57"/>
        <end position="75"/>
    </location>
</feature>
<comment type="similarity">
    <text evidence="2 6">Belongs to the peroxisomal membrane protein PXMP2/4 family.</text>
</comment>
<dbReference type="AlphaFoldDB" id="A0A1X2GBF4"/>
<evidence type="ECO:0000256" key="2">
    <source>
        <dbReference type="ARBA" id="ARBA00006824"/>
    </source>
</evidence>
<dbReference type="InterPro" id="IPR007248">
    <property type="entry name" value="Mpv17_PMP22"/>
</dbReference>
<dbReference type="GO" id="GO:0005739">
    <property type="term" value="C:mitochondrion"/>
    <property type="evidence" value="ECO:0007669"/>
    <property type="project" value="TreeGrafter"/>
</dbReference>
<name>A0A1X2GBF4_9FUNG</name>
<dbReference type="PANTHER" id="PTHR11266:SF50">
    <property type="entry name" value="VACUOLAR MEMBRANE PROTEIN YOR292C"/>
    <property type="match status" value="1"/>
</dbReference>
<keyword evidence="8" id="KW-1185">Reference proteome</keyword>
<sequence>MGDGLAQGIQYYDTRQFQQQPHTALHHPVHEHLPPNLQPACPQQIDTSYDWLRTLRFASYNFCVAPIAGSWYILLDRLFPSPSVSSHPSRRAINWVPFKRMVVDQVVFSPAGLALFFSVMGYLETKSLKGIKEKFQDAYATALVANYKVWPLVQWINFAFVPLAFRLPFVNSIGILWNAYLSWLNNASKQHEERRQRDINHEAKSMHPL</sequence>
<proteinExistence type="inferred from homology"/>
<comment type="subcellular location">
    <subcellularLocation>
        <location evidence="1">Membrane</location>
        <topology evidence="1">Multi-pass membrane protein</topology>
    </subcellularLocation>
</comment>
<keyword evidence="3 6" id="KW-0812">Transmembrane</keyword>
<dbReference type="GO" id="GO:0016020">
    <property type="term" value="C:membrane"/>
    <property type="evidence" value="ECO:0007669"/>
    <property type="project" value="UniProtKB-SubCell"/>
</dbReference>
<comment type="caution">
    <text evidence="7">The sequence shown here is derived from an EMBL/GenBank/DDBJ whole genome shotgun (WGS) entry which is preliminary data.</text>
</comment>
<dbReference type="EMBL" id="MCGT01000025">
    <property type="protein sequence ID" value="ORX49829.1"/>
    <property type="molecule type" value="Genomic_DNA"/>
</dbReference>
<gene>
    <name evidence="7" type="ORF">DM01DRAFT_1337967</name>
</gene>
<evidence type="ECO:0008006" key="9">
    <source>
        <dbReference type="Google" id="ProtNLM"/>
    </source>
</evidence>
<evidence type="ECO:0000256" key="5">
    <source>
        <dbReference type="ARBA" id="ARBA00023136"/>
    </source>
</evidence>
<dbReference type="PANTHER" id="PTHR11266">
    <property type="entry name" value="PEROXISOMAL MEMBRANE PROTEIN 2, PXMP2 MPV17"/>
    <property type="match status" value="1"/>
</dbReference>
<reference evidence="7 8" key="1">
    <citation type="submission" date="2016-07" db="EMBL/GenBank/DDBJ databases">
        <title>Pervasive Adenine N6-methylation of Active Genes in Fungi.</title>
        <authorList>
            <consortium name="DOE Joint Genome Institute"/>
            <person name="Mondo S.J."/>
            <person name="Dannebaum R.O."/>
            <person name="Kuo R.C."/>
            <person name="Labutti K."/>
            <person name="Haridas S."/>
            <person name="Kuo A."/>
            <person name="Salamov A."/>
            <person name="Ahrendt S.R."/>
            <person name="Lipzen A."/>
            <person name="Sullivan W."/>
            <person name="Andreopoulos W.B."/>
            <person name="Clum A."/>
            <person name="Lindquist E."/>
            <person name="Daum C."/>
            <person name="Ramamoorthy G.K."/>
            <person name="Gryganskyi A."/>
            <person name="Culley D."/>
            <person name="Magnuson J.K."/>
            <person name="James T.Y."/>
            <person name="O'Malley M.A."/>
            <person name="Stajich J.E."/>
            <person name="Spatafora J.W."/>
            <person name="Visel A."/>
            <person name="Grigoriev I.V."/>
        </authorList>
    </citation>
    <scope>NUCLEOTIDE SEQUENCE [LARGE SCALE GENOMIC DNA]</scope>
    <source>
        <strain evidence="7 8">NRRL 3301</strain>
    </source>
</reference>
<organism evidence="7 8">
    <name type="scientific">Hesseltinella vesiculosa</name>
    <dbReference type="NCBI Taxonomy" id="101127"/>
    <lineage>
        <taxon>Eukaryota</taxon>
        <taxon>Fungi</taxon>
        <taxon>Fungi incertae sedis</taxon>
        <taxon>Mucoromycota</taxon>
        <taxon>Mucoromycotina</taxon>
        <taxon>Mucoromycetes</taxon>
        <taxon>Mucorales</taxon>
        <taxon>Cunninghamellaceae</taxon>
        <taxon>Hesseltinella</taxon>
    </lineage>
</organism>
<dbReference type="Proteomes" id="UP000242146">
    <property type="component" value="Unassembled WGS sequence"/>
</dbReference>
<evidence type="ECO:0000256" key="6">
    <source>
        <dbReference type="RuleBase" id="RU363053"/>
    </source>
</evidence>
<dbReference type="STRING" id="101127.A0A1X2GBF4"/>
<dbReference type="OrthoDB" id="10267969at2759"/>
<evidence type="ECO:0000256" key="3">
    <source>
        <dbReference type="ARBA" id="ARBA00022692"/>
    </source>
</evidence>
<keyword evidence="4 6" id="KW-1133">Transmembrane helix</keyword>
<protein>
    <recommendedName>
        <fullName evidence="9">Protein SYM1</fullName>
    </recommendedName>
</protein>
<accession>A0A1X2GBF4</accession>
<feature type="transmembrane region" description="Helical" evidence="6">
    <location>
        <begin position="106"/>
        <end position="123"/>
    </location>
</feature>
<dbReference type="Pfam" id="PF04117">
    <property type="entry name" value="Mpv17_PMP22"/>
    <property type="match status" value="1"/>
</dbReference>
<evidence type="ECO:0000313" key="7">
    <source>
        <dbReference type="EMBL" id="ORX49829.1"/>
    </source>
</evidence>
<evidence type="ECO:0000256" key="1">
    <source>
        <dbReference type="ARBA" id="ARBA00004141"/>
    </source>
</evidence>